<organism evidence="2">
    <name type="scientific">uncultured Microbacterium sp</name>
    <dbReference type="NCBI Taxonomy" id="191216"/>
    <lineage>
        <taxon>Bacteria</taxon>
        <taxon>Bacillati</taxon>
        <taxon>Actinomycetota</taxon>
        <taxon>Actinomycetes</taxon>
        <taxon>Micrococcales</taxon>
        <taxon>Microbacteriaceae</taxon>
        <taxon>Microbacterium</taxon>
        <taxon>environmental samples</taxon>
    </lineage>
</organism>
<name>A0A1Y5NZD6_9MICO</name>
<gene>
    <name evidence="2" type="ORF">MIPYR_20234</name>
</gene>
<sequence>MRTVVMARRYRSDPKERRTLGPCKCGSERSVRLCQRRGRALRPRLGGCGEGPPDAVQRHAGGLCRGTGPPRGKKRGGAMRGVMHPSREGYRISLWDARRYFGGQNEWRRRALHRVPRRAQRGALRQHEATPARCSLLSSFWGT</sequence>
<dbReference type="EMBL" id="FLQR01000006">
    <property type="protein sequence ID" value="SBS71812.1"/>
    <property type="molecule type" value="Genomic_DNA"/>
</dbReference>
<dbReference type="AlphaFoldDB" id="A0A1Y5NZD6"/>
<evidence type="ECO:0000313" key="2">
    <source>
        <dbReference type="EMBL" id="SBS71812.1"/>
    </source>
</evidence>
<reference evidence="2" key="1">
    <citation type="submission" date="2016-03" db="EMBL/GenBank/DDBJ databases">
        <authorList>
            <person name="Ploux O."/>
        </authorList>
    </citation>
    <scope>NUCLEOTIDE SEQUENCE</scope>
    <source>
        <strain evidence="2">UC1</strain>
    </source>
</reference>
<feature type="region of interest" description="Disordered" evidence="1">
    <location>
        <begin position="43"/>
        <end position="83"/>
    </location>
</feature>
<accession>A0A1Y5NZD6</accession>
<proteinExistence type="predicted"/>
<evidence type="ECO:0000256" key="1">
    <source>
        <dbReference type="SAM" id="MobiDB-lite"/>
    </source>
</evidence>
<protein>
    <submittedName>
        <fullName evidence="2">Uncharacterized protein</fullName>
    </submittedName>
</protein>